<dbReference type="AlphaFoldDB" id="A0AAE4FNM9"/>
<dbReference type="Pfam" id="PF23843">
    <property type="entry name" value="DUF7210"/>
    <property type="match status" value="1"/>
</dbReference>
<evidence type="ECO:0000313" key="3">
    <source>
        <dbReference type="EMBL" id="MDS1004937.1"/>
    </source>
</evidence>
<name>A0AAE4FNM9_CLOSG</name>
<gene>
    <name evidence="3" type="ORF">P9J83_15745</name>
</gene>
<feature type="region of interest" description="Disordered" evidence="1">
    <location>
        <begin position="55"/>
        <end position="75"/>
    </location>
</feature>
<feature type="domain" description="DUF7210" evidence="2">
    <location>
        <begin position="15"/>
        <end position="44"/>
    </location>
</feature>
<dbReference type="Proteomes" id="UP001182303">
    <property type="component" value="Unassembled WGS sequence"/>
</dbReference>
<evidence type="ECO:0000259" key="2">
    <source>
        <dbReference type="Pfam" id="PF23843"/>
    </source>
</evidence>
<accession>A0AAE4FNM9</accession>
<dbReference type="InterPro" id="IPR055634">
    <property type="entry name" value="DUF7210"/>
</dbReference>
<reference evidence="3" key="1">
    <citation type="submission" date="2023-04" db="EMBL/GenBank/DDBJ databases">
        <title>Assessment of the microbiological origin of a defect in Grana Padano cheese.</title>
        <authorList>
            <person name="Zago M."/>
            <person name="Rossetti L."/>
            <person name="Bonvini B."/>
            <person name="Carminati D."/>
            <person name="Giraffa G."/>
        </authorList>
    </citation>
    <scope>NUCLEOTIDE SEQUENCE</scope>
    <source>
        <strain evidence="3">4990</strain>
    </source>
</reference>
<evidence type="ECO:0000313" key="4">
    <source>
        <dbReference type="Proteomes" id="UP001182303"/>
    </source>
</evidence>
<comment type="caution">
    <text evidence="3">The sequence shown here is derived from an EMBL/GenBank/DDBJ whole genome shotgun (WGS) entry which is preliminary data.</text>
</comment>
<evidence type="ECO:0000256" key="1">
    <source>
        <dbReference type="SAM" id="MobiDB-lite"/>
    </source>
</evidence>
<sequence>MAKKDTNNTEKTFNAVAKQFIKYGGEHLKAGDKFQIKESDIKELSMYAEIEIPKEDENNQVFNEEDGKQGDKVGE</sequence>
<organism evidence="3 4">
    <name type="scientific">Clostridium sporogenes</name>
    <dbReference type="NCBI Taxonomy" id="1509"/>
    <lineage>
        <taxon>Bacteria</taxon>
        <taxon>Bacillati</taxon>
        <taxon>Bacillota</taxon>
        <taxon>Clostridia</taxon>
        <taxon>Eubacteriales</taxon>
        <taxon>Clostridiaceae</taxon>
        <taxon>Clostridium</taxon>
    </lineage>
</organism>
<feature type="compositionally biased region" description="Basic and acidic residues" evidence="1">
    <location>
        <begin position="65"/>
        <end position="75"/>
    </location>
</feature>
<dbReference type="RefSeq" id="WP_310944326.1">
    <property type="nucleotide sequence ID" value="NZ_JARUIS010000031.1"/>
</dbReference>
<dbReference type="EMBL" id="JARUIS010000031">
    <property type="protein sequence ID" value="MDS1004937.1"/>
    <property type="molecule type" value="Genomic_DNA"/>
</dbReference>
<protein>
    <recommendedName>
        <fullName evidence="2">DUF7210 domain-containing protein</fullName>
    </recommendedName>
</protein>
<proteinExistence type="predicted"/>